<keyword evidence="2" id="KW-1185">Reference proteome</keyword>
<reference evidence="1" key="2">
    <citation type="submission" date="2020-11" db="EMBL/GenBank/DDBJ databases">
        <authorList>
            <person name="McCartney M.A."/>
            <person name="Auch B."/>
            <person name="Kono T."/>
            <person name="Mallez S."/>
            <person name="Becker A."/>
            <person name="Gohl D.M."/>
            <person name="Silverstein K.A.T."/>
            <person name="Koren S."/>
            <person name="Bechman K.B."/>
            <person name="Herman A."/>
            <person name="Abrahante J.E."/>
            <person name="Garbe J."/>
        </authorList>
    </citation>
    <scope>NUCLEOTIDE SEQUENCE</scope>
    <source>
        <strain evidence="1">Duluth1</strain>
        <tissue evidence="1">Whole animal</tissue>
    </source>
</reference>
<dbReference type="AlphaFoldDB" id="A0A9D4I6Y8"/>
<organism evidence="1 2">
    <name type="scientific">Dreissena polymorpha</name>
    <name type="common">Zebra mussel</name>
    <name type="synonym">Mytilus polymorpha</name>
    <dbReference type="NCBI Taxonomy" id="45954"/>
    <lineage>
        <taxon>Eukaryota</taxon>
        <taxon>Metazoa</taxon>
        <taxon>Spiralia</taxon>
        <taxon>Lophotrochozoa</taxon>
        <taxon>Mollusca</taxon>
        <taxon>Bivalvia</taxon>
        <taxon>Autobranchia</taxon>
        <taxon>Heteroconchia</taxon>
        <taxon>Euheterodonta</taxon>
        <taxon>Imparidentia</taxon>
        <taxon>Neoheterodontei</taxon>
        <taxon>Myida</taxon>
        <taxon>Dreissenoidea</taxon>
        <taxon>Dreissenidae</taxon>
        <taxon>Dreissena</taxon>
    </lineage>
</organism>
<comment type="caution">
    <text evidence="1">The sequence shown here is derived from an EMBL/GenBank/DDBJ whole genome shotgun (WGS) entry which is preliminary data.</text>
</comment>
<protein>
    <submittedName>
        <fullName evidence="1">Uncharacterized protein</fullName>
    </submittedName>
</protein>
<name>A0A9D4I6Y8_DREPO</name>
<dbReference type="EMBL" id="JAIWYP010000010">
    <property type="protein sequence ID" value="KAH3750504.1"/>
    <property type="molecule type" value="Genomic_DNA"/>
</dbReference>
<gene>
    <name evidence="1" type="ORF">DPMN_185030</name>
</gene>
<sequence>MCKHKVLFYSTCQNPCLHDSLFFTQVLELSANIYKQIPENIDYDNTVKILSIDPSPINVVLLQR</sequence>
<accession>A0A9D4I6Y8</accession>
<evidence type="ECO:0000313" key="2">
    <source>
        <dbReference type="Proteomes" id="UP000828390"/>
    </source>
</evidence>
<dbReference type="Proteomes" id="UP000828390">
    <property type="component" value="Unassembled WGS sequence"/>
</dbReference>
<proteinExistence type="predicted"/>
<evidence type="ECO:0000313" key="1">
    <source>
        <dbReference type="EMBL" id="KAH3750504.1"/>
    </source>
</evidence>
<reference evidence="1" key="1">
    <citation type="journal article" date="2019" name="bioRxiv">
        <title>The Genome of the Zebra Mussel, Dreissena polymorpha: A Resource for Invasive Species Research.</title>
        <authorList>
            <person name="McCartney M.A."/>
            <person name="Auch B."/>
            <person name="Kono T."/>
            <person name="Mallez S."/>
            <person name="Zhang Y."/>
            <person name="Obille A."/>
            <person name="Becker A."/>
            <person name="Abrahante J.E."/>
            <person name="Garbe J."/>
            <person name="Badalamenti J.P."/>
            <person name="Herman A."/>
            <person name="Mangelson H."/>
            <person name="Liachko I."/>
            <person name="Sullivan S."/>
            <person name="Sone E.D."/>
            <person name="Koren S."/>
            <person name="Silverstein K.A.T."/>
            <person name="Beckman K.B."/>
            <person name="Gohl D.M."/>
        </authorList>
    </citation>
    <scope>NUCLEOTIDE SEQUENCE</scope>
    <source>
        <strain evidence="1">Duluth1</strain>
        <tissue evidence="1">Whole animal</tissue>
    </source>
</reference>